<keyword evidence="2" id="KW-1185">Reference proteome</keyword>
<evidence type="ECO:0000313" key="2">
    <source>
        <dbReference type="Proteomes" id="UP000828390"/>
    </source>
</evidence>
<reference evidence="1" key="2">
    <citation type="submission" date="2020-11" db="EMBL/GenBank/DDBJ databases">
        <authorList>
            <person name="McCartney M.A."/>
            <person name="Auch B."/>
            <person name="Kono T."/>
            <person name="Mallez S."/>
            <person name="Becker A."/>
            <person name="Gohl D.M."/>
            <person name="Silverstein K.A.T."/>
            <person name="Koren S."/>
            <person name="Bechman K.B."/>
            <person name="Herman A."/>
            <person name="Abrahante J.E."/>
            <person name="Garbe J."/>
        </authorList>
    </citation>
    <scope>NUCLEOTIDE SEQUENCE</scope>
    <source>
        <strain evidence="1">Duluth1</strain>
        <tissue evidence="1">Whole animal</tissue>
    </source>
</reference>
<gene>
    <name evidence="1" type="ORF">DPMN_038282</name>
</gene>
<organism evidence="1 2">
    <name type="scientific">Dreissena polymorpha</name>
    <name type="common">Zebra mussel</name>
    <name type="synonym">Mytilus polymorpha</name>
    <dbReference type="NCBI Taxonomy" id="45954"/>
    <lineage>
        <taxon>Eukaryota</taxon>
        <taxon>Metazoa</taxon>
        <taxon>Spiralia</taxon>
        <taxon>Lophotrochozoa</taxon>
        <taxon>Mollusca</taxon>
        <taxon>Bivalvia</taxon>
        <taxon>Autobranchia</taxon>
        <taxon>Heteroconchia</taxon>
        <taxon>Euheterodonta</taxon>
        <taxon>Imparidentia</taxon>
        <taxon>Neoheterodontei</taxon>
        <taxon>Myida</taxon>
        <taxon>Dreissenoidea</taxon>
        <taxon>Dreissenidae</taxon>
        <taxon>Dreissena</taxon>
    </lineage>
</organism>
<proteinExistence type="predicted"/>
<dbReference type="EMBL" id="JAIWYP010000002">
    <property type="protein sequence ID" value="KAH3875023.1"/>
    <property type="molecule type" value="Genomic_DNA"/>
</dbReference>
<comment type="caution">
    <text evidence="1">The sequence shown here is derived from an EMBL/GenBank/DDBJ whole genome shotgun (WGS) entry which is preliminary data.</text>
</comment>
<dbReference type="AlphaFoldDB" id="A0A9D4RQ22"/>
<dbReference type="Proteomes" id="UP000828390">
    <property type="component" value="Unassembled WGS sequence"/>
</dbReference>
<evidence type="ECO:0000313" key="1">
    <source>
        <dbReference type="EMBL" id="KAH3875023.1"/>
    </source>
</evidence>
<sequence length="81" mass="9203">MVGHPVMSIVMNFRIRSGLLIDEVATDDVEEDENSEFQPSTHRVIPVTRPSAHLVTSRLAPMAFEAKDLERNLSKNELWDL</sequence>
<accession>A0A9D4RQ22</accession>
<protein>
    <submittedName>
        <fullName evidence="1">Uncharacterized protein</fullName>
    </submittedName>
</protein>
<reference evidence="1" key="1">
    <citation type="journal article" date="2019" name="bioRxiv">
        <title>The Genome of the Zebra Mussel, Dreissena polymorpha: A Resource for Invasive Species Research.</title>
        <authorList>
            <person name="McCartney M.A."/>
            <person name="Auch B."/>
            <person name="Kono T."/>
            <person name="Mallez S."/>
            <person name="Zhang Y."/>
            <person name="Obille A."/>
            <person name="Becker A."/>
            <person name="Abrahante J.E."/>
            <person name="Garbe J."/>
            <person name="Badalamenti J.P."/>
            <person name="Herman A."/>
            <person name="Mangelson H."/>
            <person name="Liachko I."/>
            <person name="Sullivan S."/>
            <person name="Sone E.D."/>
            <person name="Koren S."/>
            <person name="Silverstein K.A.T."/>
            <person name="Beckman K.B."/>
            <person name="Gohl D.M."/>
        </authorList>
    </citation>
    <scope>NUCLEOTIDE SEQUENCE</scope>
    <source>
        <strain evidence="1">Duluth1</strain>
        <tissue evidence="1">Whole animal</tissue>
    </source>
</reference>
<name>A0A9D4RQ22_DREPO</name>